<reference evidence="2" key="1">
    <citation type="submission" date="2023-05" db="EMBL/GenBank/DDBJ databases">
        <title>Nepenthes gracilis genome sequencing.</title>
        <authorList>
            <person name="Fukushima K."/>
        </authorList>
    </citation>
    <scope>NUCLEOTIDE SEQUENCE</scope>
    <source>
        <strain evidence="2">SING2019-196</strain>
    </source>
</reference>
<dbReference type="EMBL" id="BSYO01000014">
    <property type="protein sequence ID" value="GMH14642.1"/>
    <property type="molecule type" value="Genomic_DNA"/>
</dbReference>
<dbReference type="Proteomes" id="UP001279734">
    <property type="component" value="Unassembled WGS sequence"/>
</dbReference>
<feature type="compositionally biased region" description="Polar residues" evidence="1">
    <location>
        <begin position="68"/>
        <end position="80"/>
    </location>
</feature>
<dbReference type="AlphaFoldDB" id="A0AAD3SQI8"/>
<proteinExistence type="predicted"/>
<protein>
    <submittedName>
        <fullName evidence="2">Uncharacterized protein</fullName>
    </submittedName>
</protein>
<evidence type="ECO:0000313" key="3">
    <source>
        <dbReference type="Proteomes" id="UP001279734"/>
    </source>
</evidence>
<keyword evidence="3" id="KW-1185">Reference proteome</keyword>
<feature type="region of interest" description="Disordered" evidence="1">
    <location>
        <begin position="45"/>
        <end position="80"/>
    </location>
</feature>
<name>A0AAD3SQI8_NEPGR</name>
<comment type="caution">
    <text evidence="2">The sequence shown here is derived from an EMBL/GenBank/DDBJ whole genome shotgun (WGS) entry which is preliminary data.</text>
</comment>
<sequence length="210" mass="22607">MASHASYEICNEYQDNPIRCSLYNRLGHSNAHCSLALHPTGRVRQIQKHPSPLGASSKPLSPRLASKKVSSSQTPSPHYSNSFEALHGLYEESSPVPCLDSNSRGVSVLESSKLIPAPPCIEAPSSKNENRLVPIVRIVDQSSPPCFDNLESQNESHSQLEPTLPFGNVAQISLGQQTVPLDPNPLPSGCMPPMAVVVSLPHEGMVSSDI</sequence>
<evidence type="ECO:0000313" key="2">
    <source>
        <dbReference type="EMBL" id="GMH14642.1"/>
    </source>
</evidence>
<accession>A0AAD3SQI8</accession>
<gene>
    <name evidence="2" type="ORF">Nepgr_016483</name>
</gene>
<organism evidence="2 3">
    <name type="scientific">Nepenthes gracilis</name>
    <name type="common">Slender pitcher plant</name>
    <dbReference type="NCBI Taxonomy" id="150966"/>
    <lineage>
        <taxon>Eukaryota</taxon>
        <taxon>Viridiplantae</taxon>
        <taxon>Streptophyta</taxon>
        <taxon>Embryophyta</taxon>
        <taxon>Tracheophyta</taxon>
        <taxon>Spermatophyta</taxon>
        <taxon>Magnoliopsida</taxon>
        <taxon>eudicotyledons</taxon>
        <taxon>Gunneridae</taxon>
        <taxon>Pentapetalae</taxon>
        <taxon>Caryophyllales</taxon>
        <taxon>Nepenthaceae</taxon>
        <taxon>Nepenthes</taxon>
    </lineage>
</organism>
<evidence type="ECO:0000256" key="1">
    <source>
        <dbReference type="SAM" id="MobiDB-lite"/>
    </source>
</evidence>